<accession>A0ABQ9IDF6</accession>
<reference evidence="1 2" key="1">
    <citation type="submission" date="2023-02" db="EMBL/GenBank/DDBJ databases">
        <title>LHISI_Scaffold_Assembly.</title>
        <authorList>
            <person name="Stuart O.P."/>
            <person name="Cleave R."/>
            <person name="Magrath M.J.L."/>
            <person name="Mikheyev A.S."/>
        </authorList>
    </citation>
    <scope>NUCLEOTIDE SEQUENCE [LARGE SCALE GENOMIC DNA]</scope>
    <source>
        <strain evidence="1">Daus_M_001</strain>
        <tissue evidence="1">Leg muscle</tissue>
    </source>
</reference>
<comment type="caution">
    <text evidence="1">The sequence shown here is derived from an EMBL/GenBank/DDBJ whole genome shotgun (WGS) entry which is preliminary data.</text>
</comment>
<keyword evidence="2" id="KW-1185">Reference proteome</keyword>
<dbReference type="EMBL" id="JARBHB010000001">
    <property type="protein sequence ID" value="KAJ8894703.1"/>
    <property type="molecule type" value="Genomic_DNA"/>
</dbReference>
<dbReference type="Proteomes" id="UP001159363">
    <property type="component" value="Chromosome 1"/>
</dbReference>
<sequence length="105" mass="11372">MPCETSLCLSQTITTDTKKINIFLANVLDLPEVRQTFGKDCVTLEASSEKPEKNIQTEDAGTSYTVMATADPLSSVKAVEEVARSLPAVRKCSCRKSICLSLMGI</sequence>
<protein>
    <submittedName>
        <fullName evidence="1">Uncharacterized protein</fullName>
    </submittedName>
</protein>
<name>A0ABQ9IDF6_9NEOP</name>
<gene>
    <name evidence="1" type="ORF">PR048_000010</name>
</gene>
<proteinExistence type="predicted"/>
<evidence type="ECO:0000313" key="2">
    <source>
        <dbReference type="Proteomes" id="UP001159363"/>
    </source>
</evidence>
<organism evidence="1 2">
    <name type="scientific">Dryococelus australis</name>
    <dbReference type="NCBI Taxonomy" id="614101"/>
    <lineage>
        <taxon>Eukaryota</taxon>
        <taxon>Metazoa</taxon>
        <taxon>Ecdysozoa</taxon>
        <taxon>Arthropoda</taxon>
        <taxon>Hexapoda</taxon>
        <taxon>Insecta</taxon>
        <taxon>Pterygota</taxon>
        <taxon>Neoptera</taxon>
        <taxon>Polyneoptera</taxon>
        <taxon>Phasmatodea</taxon>
        <taxon>Verophasmatodea</taxon>
        <taxon>Anareolatae</taxon>
        <taxon>Phasmatidae</taxon>
        <taxon>Eurycanthinae</taxon>
        <taxon>Dryococelus</taxon>
    </lineage>
</organism>
<evidence type="ECO:0000313" key="1">
    <source>
        <dbReference type="EMBL" id="KAJ8894703.1"/>
    </source>
</evidence>